<dbReference type="EMBL" id="BJWL01000012">
    <property type="protein sequence ID" value="GFY97465.1"/>
    <property type="molecule type" value="Genomic_DNA"/>
</dbReference>
<evidence type="ECO:0000313" key="2">
    <source>
        <dbReference type="EMBL" id="GFY97465.1"/>
    </source>
</evidence>
<evidence type="ECO:0000313" key="3">
    <source>
        <dbReference type="Proteomes" id="UP000585474"/>
    </source>
</evidence>
<evidence type="ECO:0000256" key="1">
    <source>
        <dbReference type="SAM" id="MobiDB-lite"/>
    </source>
</evidence>
<dbReference type="Proteomes" id="UP000585474">
    <property type="component" value="Unassembled WGS sequence"/>
</dbReference>
<protein>
    <submittedName>
        <fullName evidence="2">Uncharacterized protein</fullName>
    </submittedName>
</protein>
<comment type="caution">
    <text evidence="2">The sequence shown here is derived from an EMBL/GenBank/DDBJ whole genome shotgun (WGS) entry which is preliminary data.</text>
</comment>
<accession>A0A7J0FFM5</accession>
<gene>
    <name evidence="2" type="ORF">Acr_12g0000060</name>
</gene>
<feature type="region of interest" description="Disordered" evidence="1">
    <location>
        <begin position="88"/>
        <end position="142"/>
    </location>
</feature>
<proteinExistence type="predicted"/>
<organism evidence="2 3">
    <name type="scientific">Actinidia rufa</name>
    <dbReference type="NCBI Taxonomy" id="165716"/>
    <lineage>
        <taxon>Eukaryota</taxon>
        <taxon>Viridiplantae</taxon>
        <taxon>Streptophyta</taxon>
        <taxon>Embryophyta</taxon>
        <taxon>Tracheophyta</taxon>
        <taxon>Spermatophyta</taxon>
        <taxon>Magnoliopsida</taxon>
        <taxon>eudicotyledons</taxon>
        <taxon>Gunneridae</taxon>
        <taxon>Pentapetalae</taxon>
        <taxon>asterids</taxon>
        <taxon>Ericales</taxon>
        <taxon>Actinidiaceae</taxon>
        <taxon>Actinidia</taxon>
    </lineage>
</organism>
<keyword evidence="3" id="KW-1185">Reference proteome</keyword>
<feature type="compositionally biased region" description="Polar residues" evidence="1">
    <location>
        <begin position="128"/>
        <end position="142"/>
    </location>
</feature>
<reference evidence="2 3" key="1">
    <citation type="submission" date="2019-07" db="EMBL/GenBank/DDBJ databases">
        <title>De Novo Assembly of kiwifruit Actinidia rufa.</title>
        <authorList>
            <person name="Sugita-Konishi S."/>
            <person name="Sato K."/>
            <person name="Mori E."/>
            <person name="Abe Y."/>
            <person name="Kisaki G."/>
            <person name="Hamano K."/>
            <person name="Suezawa K."/>
            <person name="Otani M."/>
            <person name="Fukuda T."/>
            <person name="Manabe T."/>
            <person name="Gomi K."/>
            <person name="Tabuchi M."/>
            <person name="Akimitsu K."/>
            <person name="Kataoka I."/>
        </authorList>
    </citation>
    <scope>NUCLEOTIDE SEQUENCE [LARGE SCALE GENOMIC DNA]</scope>
    <source>
        <strain evidence="3">cv. Fuchu</strain>
    </source>
</reference>
<name>A0A7J0FFM5_9ERIC</name>
<sequence length="293" mass="31402">MKKLHLPKFKAGRWASLRAPQPHFFRLLGQRGGGGRGKGSHQPAHNEHSDGLTYALLQLVGEVEIGYSSKEGNDSDASSGETNMAHRFRTLGQKRSRNELVRGPTPGQRQEEGVCRGPLKKSKKKTGGRTQPSSLLRVQTPSSANSYAAEGCCRSRVGELGRNQGLDSDATSPGQAGARCYCPGERCQLPRRYRGLGRSNYYLGATGQGLGAASTTLPVVELVDPLQAYSPLVLPGFNEEELLEEEVDEVPEKASEVANNLSQKVAATAEDSVAAAEDGAAAEEAFPNFSHDL</sequence>
<dbReference type="AlphaFoldDB" id="A0A7J0FFM5"/>
<feature type="compositionally biased region" description="Basic residues" evidence="1">
    <location>
        <begin position="118"/>
        <end position="127"/>
    </location>
</feature>